<dbReference type="GO" id="GO:0045893">
    <property type="term" value="P:positive regulation of DNA-templated transcription"/>
    <property type="evidence" value="ECO:0007669"/>
    <property type="project" value="UniProtKB-ARBA"/>
</dbReference>
<dbReference type="Proteomes" id="UP001153737">
    <property type="component" value="Chromosome 11"/>
</dbReference>
<evidence type="ECO:0000256" key="2">
    <source>
        <dbReference type="ARBA" id="ARBA00022723"/>
    </source>
</evidence>
<feature type="domain" description="C2H2-type" evidence="11">
    <location>
        <begin position="226"/>
        <end position="254"/>
    </location>
</feature>
<dbReference type="GO" id="GO:0008270">
    <property type="term" value="F:zinc ion binding"/>
    <property type="evidence" value="ECO:0007669"/>
    <property type="project" value="UniProtKB-UniRule"/>
</dbReference>
<proteinExistence type="predicted"/>
<keyword evidence="5 10" id="KW-0862">Zinc</keyword>
<dbReference type="GO" id="GO:0001227">
    <property type="term" value="F:DNA-binding transcription repressor activity, RNA polymerase II-specific"/>
    <property type="evidence" value="ECO:0007669"/>
    <property type="project" value="TreeGrafter"/>
</dbReference>
<dbReference type="PROSITE" id="PS50157">
    <property type="entry name" value="ZINC_FINGER_C2H2_2"/>
    <property type="match status" value="7"/>
</dbReference>
<reference evidence="13" key="2">
    <citation type="submission" date="2022-10" db="EMBL/GenBank/DDBJ databases">
        <authorList>
            <consortium name="ENA_rothamsted_submissions"/>
            <consortium name="culmorum"/>
            <person name="King R."/>
        </authorList>
    </citation>
    <scope>NUCLEOTIDE SEQUENCE</scope>
</reference>
<keyword evidence="7" id="KW-0804">Transcription</keyword>
<evidence type="ECO:0000256" key="6">
    <source>
        <dbReference type="ARBA" id="ARBA00023015"/>
    </source>
</evidence>
<dbReference type="SUPFAM" id="SSF57716">
    <property type="entry name" value="Glucocorticoid receptor-like (DNA-binding domain)"/>
    <property type="match status" value="1"/>
</dbReference>
<evidence type="ECO:0000313" key="13">
    <source>
        <dbReference type="EMBL" id="CAH1118490.1"/>
    </source>
</evidence>
<evidence type="ECO:0000256" key="5">
    <source>
        <dbReference type="ARBA" id="ARBA00022833"/>
    </source>
</evidence>
<protein>
    <submittedName>
        <fullName evidence="13">Uncharacterized protein</fullName>
    </submittedName>
</protein>
<dbReference type="FunFam" id="3.30.160.60:FF:000624">
    <property type="entry name" value="zinc finger protein 697"/>
    <property type="match status" value="1"/>
</dbReference>
<keyword evidence="6" id="KW-0805">Transcription regulation</keyword>
<dbReference type="PANTHER" id="PTHR24399">
    <property type="entry name" value="ZINC FINGER AND BTB DOMAIN-CONTAINING"/>
    <property type="match status" value="1"/>
</dbReference>
<evidence type="ECO:0000256" key="10">
    <source>
        <dbReference type="PROSITE-ProRule" id="PRU01263"/>
    </source>
</evidence>
<dbReference type="SMART" id="SM00868">
    <property type="entry name" value="zf-AD"/>
    <property type="match status" value="1"/>
</dbReference>
<evidence type="ECO:0000256" key="8">
    <source>
        <dbReference type="ARBA" id="ARBA00023242"/>
    </source>
</evidence>
<feature type="binding site" evidence="10">
    <location>
        <position position="54"/>
    </location>
    <ligand>
        <name>Zn(2+)</name>
        <dbReference type="ChEBI" id="CHEBI:29105"/>
    </ligand>
</feature>
<keyword evidence="4 9" id="KW-0863">Zinc-finger</keyword>
<evidence type="ECO:0000259" key="12">
    <source>
        <dbReference type="PROSITE" id="PS51915"/>
    </source>
</evidence>
<feature type="domain" description="C2H2-type" evidence="11">
    <location>
        <begin position="375"/>
        <end position="402"/>
    </location>
</feature>
<evidence type="ECO:0000256" key="3">
    <source>
        <dbReference type="ARBA" id="ARBA00022737"/>
    </source>
</evidence>
<dbReference type="GO" id="GO:0005654">
    <property type="term" value="C:nucleoplasm"/>
    <property type="evidence" value="ECO:0007669"/>
    <property type="project" value="TreeGrafter"/>
</dbReference>
<feature type="domain" description="C2H2-type" evidence="11">
    <location>
        <begin position="347"/>
        <end position="374"/>
    </location>
</feature>
<comment type="subcellular location">
    <subcellularLocation>
        <location evidence="1">Nucleus</location>
    </subcellularLocation>
</comment>
<keyword evidence="3" id="KW-0677">Repeat</keyword>
<dbReference type="Pfam" id="PF00096">
    <property type="entry name" value="zf-C2H2"/>
    <property type="match status" value="5"/>
</dbReference>
<feature type="domain" description="C2H2-type" evidence="11">
    <location>
        <begin position="403"/>
        <end position="432"/>
    </location>
</feature>
<dbReference type="PROSITE" id="PS00028">
    <property type="entry name" value="ZINC_FINGER_C2H2_1"/>
    <property type="match status" value="7"/>
</dbReference>
<dbReference type="InterPro" id="IPR012934">
    <property type="entry name" value="Znf_AD"/>
</dbReference>
<evidence type="ECO:0000256" key="7">
    <source>
        <dbReference type="ARBA" id="ARBA00023163"/>
    </source>
</evidence>
<keyword evidence="2 10" id="KW-0479">Metal-binding</keyword>
<keyword evidence="8" id="KW-0539">Nucleus</keyword>
<evidence type="ECO:0000313" key="14">
    <source>
        <dbReference type="Proteomes" id="UP001153737"/>
    </source>
</evidence>
<name>A0A9P0DHN2_PHACE</name>
<feature type="domain" description="C2H2-type" evidence="11">
    <location>
        <begin position="165"/>
        <end position="192"/>
    </location>
</feature>
<feature type="binding site" evidence="10">
    <location>
        <position position="16"/>
    </location>
    <ligand>
        <name>Zn(2+)</name>
        <dbReference type="ChEBI" id="CHEBI:29105"/>
    </ligand>
</feature>
<reference evidence="13" key="1">
    <citation type="submission" date="2022-01" db="EMBL/GenBank/DDBJ databases">
        <authorList>
            <person name="King R."/>
        </authorList>
    </citation>
    <scope>NUCLEOTIDE SEQUENCE</scope>
</reference>
<dbReference type="AlphaFoldDB" id="A0A9P0DHN2"/>
<dbReference type="FunFam" id="3.30.160.60:FF:000870">
    <property type="entry name" value="zinc finger protein 197 isoform X1"/>
    <property type="match status" value="1"/>
</dbReference>
<dbReference type="InterPro" id="IPR003604">
    <property type="entry name" value="Matrin/U1-like-C_Znf_C2H2"/>
</dbReference>
<dbReference type="Gene3D" id="3.40.1800.20">
    <property type="match status" value="1"/>
</dbReference>
<organism evidence="13 14">
    <name type="scientific">Phaedon cochleariae</name>
    <name type="common">Mustard beetle</name>
    <dbReference type="NCBI Taxonomy" id="80249"/>
    <lineage>
        <taxon>Eukaryota</taxon>
        <taxon>Metazoa</taxon>
        <taxon>Ecdysozoa</taxon>
        <taxon>Arthropoda</taxon>
        <taxon>Hexapoda</taxon>
        <taxon>Insecta</taxon>
        <taxon>Pterygota</taxon>
        <taxon>Neoptera</taxon>
        <taxon>Endopterygota</taxon>
        <taxon>Coleoptera</taxon>
        <taxon>Polyphaga</taxon>
        <taxon>Cucujiformia</taxon>
        <taxon>Chrysomeloidea</taxon>
        <taxon>Chrysomelidae</taxon>
        <taxon>Chrysomelinae</taxon>
        <taxon>Chrysomelini</taxon>
        <taxon>Phaedon</taxon>
    </lineage>
</organism>
<evidence type="ECO:0000259" key="11">
    <source>
        <dbReference type="PROSITE" id="PS50157"/>
    </source>
</evidence>
<evidence type="ECO:0000256" key="4">
    <source>
        <dbReference type="ARBA" id="ARBA00022771"/>
    </source>
</evidence>
<dbReference type="FunFam" id="3.30.160.60:FF:002343">
    <property type="entry name" value="Zinc finger protein 33A"/>
    <property type="match status" value="1"/>
</dbReference>
<dbReference type="PANTHER" id="PTHR24399:SF23">
    <property type="entry name" value="C2H2-TYPE DOMAIN-CONTAINING PROTEIN"/>
    <property type="match status" value="1"/>
</dbReference>
<dbReference type="SMART" id="SM00451">
    <property type="entry name" value="ZnF_U1"/>
    <property type="match status" value="2"/>
</dbReference>
<dbReference type="GO" id="GO:0000978">
    <property type="term" value="F:RNA polymerase II cis-regulatory region sequence-specific DNA binding"/>
    <property type="evidence" value="ECO:0007669"/>
    <property type="project" value="TreeGrafter"/>
</dbReference>
<feature type="domain" description="C2H2-type" evidence="11">
    <location>
        <begin position="193"/>
        <end position="220"/>
    </location>
</feature>
<keyword evidence="14" id="KW-1185">Reference proteome</keyword>
<dbReference type="EMBL" id="OU896717">
    <property type="protein sequence ID" value="CAH1118490.1"/>
    <property type="molecule type" value="Genomic_DNA"/>
</dbReference>
<feature type="domain" description="ZAD" evidence="12">
    <location>
        <begin position="11"/>
        <end position="81"/>
    </location>
</feature>
<dbReference type="InterPro" id="IPR036236">
    <property type="entry name" value="Znf_C2H2_sf"/>
</dbReference>
<evidence type="ECO:0000256" key="9">
    <source>
        <dbReference type="PROSITE-ProRule" id="PRU00042"/>
    </source>
</evidence>
<evidence type="ECO:0000256" key="1">
    <source>
        <dbReference type="ARBA" id="ARBA00004123"/>
    </source>
</evidence>
<dbReference type="SMART" id="SM00355">
    <property type="entry name" value="ZnF_C2H2"/>
    <property type="match status" value="9"/>
</dbReference>
<feature type="binding site" evidence="10">
    <location>
        <position position="57"/>
    </location>
    <ligand>
        <name>Zn(2+)</name>
        <dbReference type="ChEBI" id="CHEBI:29105"/>
    </ligand>
</feature>
<feature type="domain" description="C2H2-type" evidence="11">
    <location>
        <begin position="266"/>
        <end position="293"/>
    </location>
</feature>
<dbReference type="GO" id="GO:0005694">
    <property type="term" value="C:chromosome"/>
    <property type="evidence" value="ECO:0007669"/>
    <property type="project" value="UniProtKB-ARBA"/>
</dbReference>
<dbReference type="FunFam" id="3.30.160.60:FF:001732">
    <property type="entry name" value="Zgc:162936"/>
    <property type="match status" value="1"/>
</dbReference>
<sequence>MDNIDPLDFPKICRLCLCQGRLKNICDLPRYLEIIHSNTRVKIQESDELPKNVCNVCVKKLEGILQFIDLCNKSNDALLLLQDIKIKSDQCVDESSIIPKNENKNDSYDSDSLKSEDNADCDLPEMENNVPSEFSFSCILCNWVGNNRKSLRDHEKEHRSQWNGWKCLDCDKLFQKKIDFQRHRRVHTGIRPYLCIICGKSFTQKGAMERHFQSRHGKKEVRDRLFACYICENKFFRKDNLNAHMKKVHIKNQHNIMFELDDSSSSICKKCGKTFSMFSYLQDHQPVHEENVPKKSKTKTRFSAPSSNLCIICGQLFEKRKTFHAHMARKHSDFSYKRKPHRQKGSFQCYFCGKILTTQGNLKVHIRIHTGEKPYTCQFCGQKFVAQTSWEEHENIHTGVKPFECEYCNKRFRQRASLRKHLRSSLHRKDGVGDYYNNAVVVPNEQNGSTMNP</sequence>
<dbReference type="OrthoDB" id="8922241at2759"/>
<accession>A0A9P0DHN2</accession>
<dbReference type="Gene3D" id="3.30.160.60">
    <property type="entry name" value="Classic Zinc Finger"/>
    <property type="match status" value="7"/>
</dbReference>
<dbReference type="SUPFAM" id="SSF57667">
    <property type="entry name" value="beta-beta-alpha zinc fingers"/>
    <property type="match status" value="4"/>
</dbReference>
<feature type="binding site" evidence="10">
    <location>
        <position position="13"/>
    </location>
    <ligand>
        <name>Zn(2+)</name>
        <dbReference type="ChEBI" id="CHEBI:29105"/>
    </ligand>
</feature>
<gene>
    <name evidence="13" type="ORF">PHAECO_LOCUS2550</name>
</gene>
<dbReference type="PROSITE" id="PS51915">
    <property type="entry name" value="ZAD"/>
    <property type="match status" value="1"/>
</dbReference>
<dbReference type="Pfam" id="PF07776">
    <property type="entry name" value="zf-AD"/>
    <property type="match status" value="1"/>
</dbReference>
<dbReference type="InterPro" id="IPR013087">
    <property type="entry name" value="Znf_C2H2_type"/>
</dbReference>